<feature type="region of interest" description="Disordered" evidence="1">
    <location>
        <begin position="181"/>
        <end position="265"/>
    </location>
</feature>
<organism evidence="3">
    <name type="scientific">Pseudo-nitzschia delicatissima</name>
    <dbReference type="NCBI Taxonomy" id="44447"/>
    <lineage>
        <taxon>Eukaryota</taxon>
        <taxon>Sar</taxon>
        <taxon>Stramenopiles</taxon>
        <taxon>Ochrophyta</taxon>
        <taxon>Bacillariophyta</taxon>
        <taxon>Bacillariophyceae</taxon>
        <taxon>Bacillariophycidae</taxon>
        <taxon>Bacillariales</taxon>
        <taxon>Bacillariaceae</taxon>
        <taxon>Pseudo-nitzschia</taxon>
    </lineage>
</organism>
<feature type="compositionally biased region" description="Low complexity" evidence="1">
    <location>
        <begin position="17"/>
        <end position="37"/>
    </location>
</feature>
<dbReference type="EMBL" id="HBFG01002238">
    <property type="protein sequence ID" value="CAD8730204.1"/>
    <property type="molecule type" value="Transcribed_RNA"/>
</dbReference>
<protein>
    <recommendedName>
        <fullName evidence="2">BHLH domain-containing protein</fullName>
    </recommendedName>
</protein>
<feature type="compositionally biased region" description="Polar residues" evidence="1">
    <location>
        <begin position="224"/>
        <end position="233"/>
    </location>
</feature>
<dbReference type="CDD" id="cd00083">
    <property type="entry name" value="bHLH_SF"/>
    <property type="match status" value="1"/>
</dbReference>
<dbReference type="InterPro" id="IPR035965">
    <property type="entry name" value="PAS-like_dom_sf"/>
</dbReference>
<feature type="region of interest" description="Disordered" evidence="1">
    <location>
        <begin position="528"/>
        <end position="550"/>
    </location>
</feature>
<dbReference type="Gene3D" id="3.30.450.20">
    <property type="entry name" value="PAS domain"/>
    <property type="match status" value="1"/>
</dbReference>
<dbReference type="InterPro" id="IPR011598">
    <property type="entry name" value="bHLH_dom"/>
</dbReference>
<dbReference type="SMART" id="SM00091">
    <property type="entry name" value="PAS"/>
    <property type="match status" value="1"/>
</dbReference>
<sequence length="550" mass="57566">MSSSRSLKDVVGKDAENASNSSASNSEGGGNNSDNSALVSLGNASFGFNFESDGGYNTGSGSGSNSSNSPDEGDSDQGDRKPKAGSSKDATKTAATGSSSEGATQESNQPQPQPQSQPQAPTHQPSESPSAPMSAGAAAARLIHKTESVTPPERWGASSSDTQEDAAAAAVANLNQIAADAVKKVDEQNEDAAKRGLKRKPDDSGGYKTDLEGEKPKTEEPDAATSSASPNPVGSSTAGTTAASKKKKLDDSKREERNAREKERSFRISKQINELRALLSSGGVIVPKGTKSSVLTEAANYIRMLQQHQYRSEIDRHQLVQQVQHIGSGALGPQAAQAVRHVAAKNGVWSLGNFGGVPPKSAMSTIYHPNRAAAPDDAQSSSSSMSNNIEDSDYRHVFNSCTIGMAIASMGGAFIDCNKFFCQISDYTKQQICSMTVFNLTARQDLQSAFDLISQMLSAPLDPTVTNTSCVLRGALRHRPDVGLSVKLIKGIDGVAKCFCVTLIQNPTSAFDSSRPVPATVTVTGQGQMVSDAKDPSQSVLNQAPAYTAG</sequence>
<dbReference type="SUPFAM" id="SSF55785">
    <property type="entry name" value="PYP-like sensor domain (PAS domain)"/>
    <property type="match status" value="1"/>
</dbReference>
<feature type="compositionally biased region" description="Basic and acidic residues" evidence="1">
    <location>
        <begin position="248"/>
        <end position="265"/>
    </location>
</feature>
<feature type="compositionally biased region" description="Low complexity" evidence="1">
    <location>
        <begin position="234"/>
        <end position="243"/>
    </location>
</feature>
<accession>A0A7S0XM67</accession>
<feature type="domain" description="BHLH" evidence="2">
    <location>
        <begin position="252"/>
        <end position="305"/>
    </location>
</feature>
<evidence type="ECO:0000259" key="2">
    <source>
        <dbReference type="PROSITE" id="PS50888"/>
    </source>
</evidence>
<gene>
    <name evidence="3" type="ORF">PDEL0327_LOCUS1697</name>
</gene>
<dbReference type="Pfam" id="PF00010">
    <property type="entry name" value="HLH"/>
    <property type="match status" value="1"/>
</dbReference>
<evidence type="ECO:0000313" key="3">
    <source>
        <dbReference type="EMBL" id="CAD8730204.1"/>
    </source>
</evidence>
<feature type="region of interest" description="Disordered" evidence="1">
    <location>
        <begin position="1"/>
        <end position="168"/>
    </location>
</feature>
<dbReference type="PROSITE" id="PS50888">
    <property type="entry name" value="BHLH"/>
    <property type="match status" value="1"/>
</dbReference>
<proteinExistence type="predicted"/>
<dbReference type="AlphaFoldDB" id="A0A7S0XM67"/>
<dbReference type="InterPro" id="IPR000014">
    <property type="entry name" value="PAS"/>
</dbReference>
<evidence type="ECO:0000256" key="1">
    <source>
        <dbReference type="SAM" id="MobiDB-lite"/>
    </source>
</evidence>
<feature type="compositionally biased region" description="Basic and acidic residues" evidence="1">
    <location>
        <begin position="1"/>
        <end position="16"/>
    </location>
</feature>
<reference evidence="3" key="1">
    <citation type="submission" date="2021-01" db="EMBL/GenBank/DDBJ databases">
        <authorList>
            <person name="Corre E."/>
            <person name="Pelletier E."/>
            <person name="Niang G."/>
            <person name="Scheremetjew M."/>
            <person name="Finn R."/>
            <person name="Kale V."/>
            <person name="Holt S."/>
            <person name="Cochrane G."/>
            <person name="Meng A."/>
            <person name="Brown T."/>
            <person name="Cohen L."/>
        </authorList>
    </citation>
    <scope>NUCLEOTIDE SEQUENCE</scope>
    <source>
        <strain evidence="3">B596</strain>
    </source>
</reference>
<dbReference type="Gene3D" id="4.10.280.10">
    <property type="entry name" value="Helix-loop-helix DNA-binding domain"/>
    <property type="match status" value="1"/>
</dbReference>
<feature type="compositionally biased region" description="Low complexity" evidence="1">
    <location>
        <begin position="105"/>
        <end position="140"/>
    </location>
</feature>
<feature type="compositionally biased region" description="Low complexity" evidence="1">
    <location>
        <begin position="157"/>
        <end position="168"/>
    </location>
</feature>
<feature type="compositionally biased region" description="Polar residues" evidence="1">
    <location>
        <begin position="93"/>
        <end position="104"/>
    </location>
</feature>
<feature type="compositionally biased region" description="Basic and acidic residues" evidence="1">
    <location>
        <begin position="181"/>
        <end position="220"/>
    </location>
</feature>
<dbReference type="Pfam" id="PF13188">
    <property type="entry name" value="PAS_8"/>
    <property type="match status" value="1"/>
</dbReference>
<name>A0A7S0XM67_9STRA</name>
<dbReference type="GO" id="GO:0046983">
    <property type="term" value="F:protein dimerization activity"/>
    <property type="evidence" value="ECO:0007669"/>
    <property type="project" value="InterPro"/>
</dbReference>
<dbReference type="SMART" id="SM00353">
    <property type="entry name" value="HLH"/>
    <property type="match status" value="1"/>
</dbReference>
<dbReference type="SUPFAM" id="SSF47459">
    <property type="entry name" value="HLH, helix-loop-helix DNA-binding domain"/>
    <property type="match status" value="1"/>
</dbReference>
<dbReference type="NCBIfam" id="TIGR00229">
    <property type="entry name" value="sensory_box"/>
    <property type="match status" value="1"/>
</dbReference>
<dbReference type="InterPro" id="IPR036638">
    <property type="entry name" value="HLH_DNA-bd_sf"/>
</dbReference>